<evidence type="ECO:0000313" key="4">
    <source>
        <dbReference type="Proteomes" id="UP000655589"/>
    </source>
</evidence>
<accession>A0A8H9GNU1</accession>
<feature type="region of interest" description="Disordered" evidence="1">
    <location>
        <begin position="1"/>
        <end position="258"/>
    </location>
</feature>
<feature type="compositionally biased region" description="Gly residues" evidence="1">
    <location>
        <begin position="170"/>
        <end position="179"/>
    </location>
</feature>
<feature type="transmembrane region" description="Helical" evidence="2">
    <location>
        <begin position="352"/>
        <end position="372"/>
    </location>
</feature>
<feature type="compositionally biased region" description="Low complexity" evidence="1">
    <location>
        <begin position="32"/>
        <end position="43"/>
    </location>
</feature>
<name>A0A8H9GNU1_9MICO</name>
<feature type="compositionally biased region" description="Gly residues" evidence="1">
    <location>
        <begin position="189"/>
        <end position="200"/>
    </location>
</feature>
<proteinExistence type="predicted"/>
<feature type="compositionally biased region" description="Low complexity" evidence="1">
    <location>
        <begin position="119"/>
        <end position="141"/>
    </location>
</feature>
<evidence type="ECO:0000313" key="3">
    <source>
        <dbReference type="EMBL" id="GGM42166.1"/>
    </source>
</evidence>
<protein>
    <submittedName>
        <fullName evidence="3">Uncharacterized protein</fullName>
    </submittedName>
</protein>
<keyword evidence="2" id="KW-0812">Transmembrane</keyword>
<evidence type="ECO:0000256" key="1">
    <source>
        <dbReference type="SAM" id="MobiDB-lite"/>
    </source>
</evidence>
<dbReference type="Proteomes" id="UP000655589">
    <property type="component" value="Unassembled WGS sequence"/>
</dbReference>
<evidence type="ECO:0000256" key="2">
    <source>
        <dbReference type="SAM" id="Phobius"/>
    </source>
</evidence>
<dbReference type="RefSeq" id="WP_171109119.1">
    <property type="nucleotide sequence ID" value="NZ_BMPT01000024.1"/>
</dbReference>
<feature type="compositionally biased region" description="Low complexity" evidence="1">
    <location>
        <begin position="201"/>
        <end position="212"/>
    </location>
</feature>
<keyword evidence="2" id="KW-1133">Transmembrane helix</keyword>
<feature type="region of interest" description="Disordered" evidence="1">
    <location>
        <begin position="394"/>
        <end position="415"/>
    </location>
</feature>
<reference evidence="3" key="1">
    <citation type="journal article" date="2014" name="Int. J. Syst. Evol. Microbiol.">
        <title>Complete genome sequence of Corynebacterium casei LMG S-19264T (=DSM 44701T), isolated from a smear-ripened cheese.</title>
        <authorList>
            <consortium name="US DOE Joint Genome Institute (JGI-PGF)"/>
            <person name="Walter F."/>
            <person name="Albersmeier A."/>
            <person name="Kalinowski J."/>
            <person name="Ruckert C."/>
        </authorList>
    </citation>
    <scope>NUCLEOTIDE SEQUENCE</scope>
    <source>
        <strain evidence="3">JCM 3051</strain>
    </source>
</reference>
<feature type="compositionally biased region" description="Low complexity" evidence="1">
    <location>
        <begin position="219"/>
        <end position="235"/>
    </location>
</feature>
<dbReference type="EMBL" id="BMPT01000024">
    <property type="protein sequence ID" value="GGM42166.1"/>
    <property type="molecule type" value="Genomic_DNA"/>
</dbReference>
<reference evidence="3" key="2">
    <citation type="submission" date="2020-09" db="EMBL/GenBank/DDBJ databases">
        <authorList>
            <person name="Sun Q."/>
            <person name="Ohkuma M."/>
        </authorList>
    </citation>
    <scope>NUCLEOTIDE SEQUENCE</scope>
    <source>
        <strain evidence="3">JCM 3051</strain>
    </source>
</reference>
<feature type="compositionally biased region" description="Basic and acidic residues" evidence="1">
    <location>
        <begin position="1"/>
        <end position="11"/>
    </location>
</feature>
<keyword evidence="2" id="KW-0472">Membrane</keyword>
<organism evidence="3 4">
    <name type="scientific">Promicromonospora citrea</name>
    <dbReference type="NCBI Taxonomy" id="43677"/>
    <lineage>
        <taxon>Bacteria</taxon>
        <taxon>Bacillati</taxon>
        <taxon>Actinomycetota</taxon>
        <taxon>Actinomycetes</taxon>
        <taxon>Micrococcales</taxon>
        <taxon>Promicromonosporaceae</taxon>
        <taxon>Promicromonospora</taxon>
    </lineage>
</organism>
<gene>
    <name evidence="3" type="ORF">GCM10010102_42050</name>
</gene>
<keyword evidence="4" id="KW-1185">Reference proteome</keyword>
<comment type="caution">
    <text evidence="3">The sequence shown here is derived from an EMBL/GenBank/DDBJ whole genome shotgun (WGS) entry which is preliminary data.</text>
</comment>
<dbReference type="AlphaFoldDB" id="A0A8H9GNU1"/>
<sequence length="438" mass="45005">MPDEPTRRIPPADDPTQVQPATAPGGRRIGQPGAASGPSPYAATQRMDPVTADHAGYGNAQGDGAGDRTQVFGGPAADATQVLGGPAGDATQMLPPHGTGQGGASRDFRAAAPPPARPYRPGESAYGPAYGPAPGSAEAGPGVDGGAGTQAPPTQVYGQPVQGYPAPGARPGGQPGGQPGQAYGQDAYGQGGYGQQGHGQQGYAQPGYGQPGQQPPDPWQQQSAPAWGQQQAGSPFGQDLAGSPSPSPRRDRDDEGPGGAVAGAVLAWVPRLLLVLGVYQLVRLVPGFDVMPDVAQFPLFRGIGDGVLAMLNLNPEWSEQAANLTIPVLGMAIAGLLGTIRSLDTKPAVWPFGLVVFAWIVVFAVGGIVGYAQETAQTVRDDVRQSVDDTIEDAKQDATDQAREELEKTADDVQRDATENLEQKVDEQLQDVLPGGDG</sequence>